<dbReference type="PANTHER" id="PTHR43344:SF2">
    <property type="entry name" value="PHOSPHOSERINE PHOSPHATASE"/>
    <property type="match status" value="1"/>
</dbReference>
<dbReference type="FunFam" id="3.40.50.1000:FF:000077">
    <property type="entry name" value="Phosphoserine phosphatase, chloroplastic"/>
    <property type="match status" value="1"/>
</dbReference>
<comment type="catalytic activity">
    <reaction evidence="11">
        <text>O-phospho-L-serine + H2O = L-serine + phosphate</text>
        <dbReference type="Rhea" id="RHEA:21208"/>
        <dbReference type="ChEBI" id="CHEBI:15377"/>
        <dbReference type="ChEBI" id="CHEBI:33384"/>
        <dbReference type="ChEBI" id="CHEBI:43474"/>
        <dbReference type="ChEBI" id="CHEBI:57524"/>
        <dbReference type="EC" id="3.1.3.3"/>
    </reaction>
    <physiologicalReaction direction="left-to-right" evidence="11">
        <dbReference type="Rhea" id="RHEA:21209"/>
    </physiologicalReaction>
</comment>
<protein>
    <recommendedName>
        <fullName evidence="4">phosphoserine phosphatase</fullName>
        <ecNumber evidence="4">3.1.3.3</ecNumber>
    </recommendedName>
    <alternativeName>
        <fullName evidence="10">O-phosphoserine phosphohydrolase</fullName>
    </alternativeName>
</protein>
<evidence type="ECO:0000256" key="3">
    <source>
        <dbReference type="ARBA" id="ARBA00009184"/>
    </source>
</evidence>
<keyword evidence="5" id="KW-0028">Amino-acid biosynthesis</keyword>
<sequence length="382" mass="41793">MEGLVSSGINTVRVFGITKHQSRFLPSSTLHLRNNSVCGFGIGVEKKEKKQCFVVAASVGGSKVVHFENTLPSKEVLELWRNGDAVCFDVDSTVCLDEGIDELAEFCGAGKAVAEWTARAMGGSVPFEEALAARLSLFNPSLSQLQDFLEQKPPRLSPGIEELVQKLKANGIVVYLISGGFRQMINPVASILGIPQENIFANQLLFRSSGEFLGFDKNEPTSRSGGKAVAVQQIKKAHGFKTLTMVGDGATDFEARRPGGADMFVCYAGVQLRESVAAKADWLVFSFKDLINSLGFVCRVLGGSLLALRTCIFVLLFHRRVPWHLRTRWLNCWALTRSMQFSISHIFREGNGCMDRLANYGVTLKVQSGEAPSLVLSENPLV</sequence>
<dbReference type="GO" id="GO:0036424">
    <property type="term" value="F:L-phosphoserine phosphatase activity"/>
    <property type="evidence" value="ECO:0007669"/>
    <property type="project" value="InterPro"/>
</dbReference>
<dbReference type="EC" id="3.1.3.3" evidence="4"/>
<dbReference type="UniPathway" id="UPA00135">
    <property type="reaction ID" value="UER00198"/>
</dbReference>
<comment type="similarity">
    <text evidence="3">Belongs to the HAD-like hydrolase superfamily. SerB family.</text>
</comment>
<comment type="cofactor">
    <cofactor evidence="1">
        <name>Mg(2+)</name>
        <dbReference type="ChEBI" id="CHEBI:18420"/>
    </cofactor>
</comment>
<evidence type="ECO:0000256" key="7">
    <source>
        <dbReference type="ARBA" id="ARBA00022801"/>
    </source>
</evidence>
<keyword evidence="6" id="KW-0479">Metal-binding</keyword>
<name>A0A445KCA6_GLYSO</name>
<keyword evidence="8" id="KW-0460">Magnesium</keyword>
<dbReference type="NCBIfam" id="TIGR00338">
    <property type="entry name" value="serB"/>
    <property type="match status" value="1"/>
</dbReference>
<evidence type="ECO:0000256" key="11">
    <source>
        <dbReference type="ARBA" id="ARBA00049173"/>
    </source>
</evidence>
<dbReference type="Gene3D" id="1.10.150.210">
    <property type="entry name" value="Phosphoserine phosphatase, domain 2"/>
    <property type="match status" value="1"/>
</dbReference>
<dbReference type="CDD" id="cd04309">
    <property type="entry name" value="HAD_PSP_eu"/>
    <property type="match status" value="1"/>
</dbReference>
<evidence type="ECO:0000313" key="14">
    <source>
        <dbReference type="Proteomes" id="UP000289340"/>
    </source>
</evidence>
<dbReference type="AlphaFoldDB" id="A0A445KCA6"/>
<dbReference type="EMBL" id="QZWG01000006">
    <property type="protein sequence ID" value="RZC08446.1"/>
    <property type="molecule type" value="Genomic_DNA"/>
</dbReference>
<organism evidence="13 14">
    <name type="scientific">Glycine soja</name>
    <name type="common">Wild soybean</name>
    <dbReference type="NCBI Taxonomy" id="3848"/>
    <lineage>
        <taxon>Eukaryota</taxon>
        <taxon>Viridiplantae</taxon>
        <taxon>Streptophyta</taxon>
        <taxon>Embryophyta</taxon>
        <taxon>Tracheophyta</taxon>
        <taxon>Spermatophyta</taxon>
        <taxon>Magnoliopsida</taxon>
        <taxon>eudicotyledons</taxon>
        <taxon>Gunneridae</taxon>
        <taxon>Pentapetalae</taxon>
        <taxon>rosids</taxon>
        <taxon>fabids</taxon>
        <taxon>Fabales</taxon>
        <taxon>Fabaceae</taxon>
        <taxon>Papilionoideae</taxon>
        <taxon>50 kb inversion clade</taxon>
        <taxon>NPAAA clade</taxon>
        <taxon>indigoferoid/millettioid clade</taxon>
        <taxon>Phaseoleae</taxon>
        <taxon>Glycine</taxon>
        <taxon>Glycine subgen. Soja</taxon>
    </lineage>
</organism>
<evidence type="ECO:0000256" key="12">
    <source>
        <dbReference type="PIRSR" id="PIRSR604469-1"/>
    </source>
</evidence>
<dbReference type="Proteomes" id="UP000289340">
    <property type="component" value="Chromosome 6"/>
</dbReference>
<dbReference type="InterPro" id="IPR036412">
    <property type="entry name" value="HAD-like_sf"/>
</dbReference>
<dbReference type="GO" id="GO:0000287">
    <property type="term" value="F:magnesium ion binding"/>
    <property type="evidence" value="ECO:0007669"/>
    <property type="project" value="TreeGrafter"/>
</dbReference>
<feature type="active site" description="Nucleophile" evidence="12">
    <location>
        <position position="89"/>
    </location>
</feature>
<dbReference type="InterPro" id="IPR004469">
    <property type="entry name" value="PSP"/>
</dbReference>
<dbReference type="Pfam" id="PF00702">
    <property type="entry name" value="Hydrolase"/>
    <property type="match status" value="1"/>
</dbReference>
<evidence type="ECO:0000256" key="10">
    <source>
        <dbReference type="ARBA" id="ARBA00031693"/>
    </source>
</evidence>
<gene>
    <name evidence="13" type="ORF">D0Y65_015249</name>
</gene>
<evidence type="ECO:0000256" key="2">
    <source>
        <dbReference type="ARBA" id="ARBA00005135"/>
    </source>
</evidence>
<dbReference type="InterPro" id="IPR050582">
    <property type="entry name" value="HAD-like_SerB"/>
</dbReference>
<dbReference type="GO" id="GO:0006564">
    <property type="term" value="P:L-serine biosynthetic process"/>
    <property type="evidence" value="ECO:0007669"/>
    <property type="project" value="UniProtKB-KW"/>
</dbReference>
<evidence type="ECO:0000256" key="8">
    <source>
        <dbReference type="ARBA" id="ARBA00022842"/>
    </source>
</evidence>
<keyword evidence="14" id="KW-1185">Reference proteome</keyword>
<dbReference type="GO" id="GO:0009507">
    <property type="term" value="C:chloroplast"/>
    <property type="evidence" value="ECO:0007669"/>
    <property type="project" value="TreeGrafter"/>
</dbReference>
<dbReference type="InterPro" id="IPR023214">
    <property type="entry name" value="HAD_sf"/>
</dbReference>
<accession>A0A445KCA6</accession>
<evidence type="ECO:0000256" key="4">
    <source>
        <dbReference type="ARBA" id="ARBA00012640"/>
    </source>
</evidence>
<evidence type="ECO:0000256" key="6">
    <source>
        <dbReference type="ARBA" id="ARBA00022723"/>
    </source>
</evidence>
<evidence type="ECO:0000256" key="5">
    <source>
        <dbReference type="ARBA" id="ARBA00022605"/>
    </source>
</evidence>
<reference evidence="13 14" key="1">
    <citation type="submission" date="2018-09" db="EMBL/GenBank/DDBJ databases">
        <title>A high-quality reference genome of wild soybean provides a powerful tool to mine soybean genomes.</title>
        <authorList>
            <person name="Xie M."/>
            <person name="Chung C.Y.L."/>
            <person name="Li M.-W."/>
            <person name="Wong F.-L."/>
            <person name="Chan T.-F."/>
            <person name="Lam H.-M."/>
        </authorList>
    </citation>
    <scope>NUCLEOTIDE SEQUENCE [LARGE SCALE GENOMIC DNA]</scope>
    <source>
        <strain evidence="14">cv. W05</strain>
        <tissue evidence="13">Hypocotyl of etiolated seedlings</tissue>
    </source>
</reference>
<comment type="caution">
    <text evidence="13">The sequence shown here is derived from an EMBL/GenBank/DDBJ whole genome shotgun (WGS) entry which is preliminary data.</text>
</comment>
<keyword evidence="9" id="KW-0718">Serine biosynthesis</keyword>
<proteinExistence type="inferred from homology"/>
<dbReference type="SUPFAM" id="SSF56784">
    <property type="entry name" value="HAD-like"/>
    <property type="match status" value="1"/>
</dbReference>
<dbReference type="FunFam" id="1.10.150.210:FF:000003">
    <property type="entry name" value="Phosphoserine phosphatase SerB"/>
    <property type="match status" value="1"/>
</dbReference>
<dbReference type="NCBIfam" id="TIGR01488">
    <property type="entry name" value="HAD-SF-IB"/>
    <property type="match status" value="1"/>
</dbReference>
<dbReference type="Gene3D" id="3.40.50.1000">
    <property type="entry name" value="HAD superfamily/HAD-like"/>
    <property type="match status" value="1"/>
</dbReference>
<keyword evidence="7 13" id="KW-0378">Hydrolase</keyword>
<comment type="pathway">
    <text evidence="2">Amino-acid biosynthesis; L-serine biosynthesis; L-serine from 3-phospho-D-glycerate: step 3/3.</text>
</comment>
<feature type="active site" description="Proton donor" evidence="12">
    <location>
        <position position="91"/>
    </location>
</feature>
<evidence type="ECO:0000313" key="13">
    <source>
        <dbReference type="EMBL" id="RZC08446.1"/>
    </source>
</evidence>
<dbReference type="PANTHER" id="PTHR43344">
    <property type="entry name" value="PHOSPHOSERINE PHOSPHATASE"/>
    <property type="match status" value="1"/>
</dbReference>
<evidence type="ECO:0000256" key="1">
    <source>
        <dbReference type="ARBA" id="ARBA00001946"/>
    </source>
</evidence>
<dbReference type="FunFam" id="3.40.50.1000:FF:000114">
    <property type="entry name" value="Phosphoserine phosphatase, chloroplastic"/>
    <property type="match status" value="1"/>
</dbReference>
<evidence type="ECO:0000256" key="9">
    <source>
        <dbReference type="ARBA" id="ARBA00023299"/>
    </source>
</evidence>